<accession>A0AAD7N4Y5</accession>
<dbReference type="Proteomes" id="UP001215598">
    <property type="component" value="Unassembled WGS sequence"/>
</dbReference>
<dbReference type="EMBL" id="JARKIB010000082">
    <property type="protein sequence ID" value="KAJ7745710.1"/>
    <property type="molecule type" value="Genomic_DNA"/>
</dbReference>
<dbReference type="AlphaFoldDB" id="A0AAD7N4Y5"/>
<feature type="compositionally biased region" description="Acidic residues" evidence="1">
    <location>
        <begin position="98"/>
        <end position="114"/>
    </location>
</feature>
<reference evidence="2" key="1">
    <citation type="submission" date="2023-03" db="EMBL/GenBank/DDBJ databases">
        <title>Massive genome expansion in bonnet fungi (Mycena s.s.) driven by repeated elements and novel gene families across ecological guilds.</title>
        <authorList>
            <consortium name="Lawrence Berkeley National Laboratory"/>
            <person name="Harder C.B."/>
            <person name="Miyauchi S."/>
            <person name="Viragh M."/>
            <person name="Kuo A."/>
            <person name="Thoen E."/>
            <person name="Andreopoulos B."/>
            <person name="Lu D."/>
            <person name="Skrede I."/>
            <person name="Drula E."/>
            <person name="Henrissat B."/>
            <person name="Morin E."/>
            <person name="Kohler A."/>
            <person name="Barry K."/>
            <person name="LaButti K."/>
            <person name="Morin E."/>
            <person name="Salamov A."/>
            <person name="Lipzen A."/>
            <person name="Mereny Z."/>
            <person name="Hegedus B."/>
            <person name="Baldrian P."/>
            <person name="Stursova M."/>
            <person name="Weitz H."/>
            <person name="Taylor A."/>
            <person name="Grigoriev I.V."/>
            <person name="Nagy L.G."/>
            <person name="Martin F."/>
            <person name="Kauserud H."/>
        </authorList>
    </citation>
    <scope>NUCLEOTIDE SEQUENCE</scope>
    <source>
        <strain evidence="2">CBHHK182m</strain>
    </source>
</reference>
<feature type="compositionally biased region" description="Basic and acidic residues" evidence="1">
    <location>
        <begin position="126"/>
        <end position="135"/>
    </location>
</feature>
<evidence type="ECO:0000313" key="2">
    <source>
        <dbReference type="EMBL" id="KAJ7745710.1"/>
    </source>
</evidence>
<organism evidence="2 3">
    <name type="scientific">Mycena metata</name>
    <dbReference type="NCBI Taxonomy" id="1033252"/>
    <lineage>
        <taxon>Eukaryota</taxon>
        <taxon>Fungi</taxon>
        <taxon>Dikarya</taxon>
        <taxon>Basidiomycota</taxon>
        <taxon>Agaricomycotina</taxon>
        <taxon>Agaricomycetes</taxon>
        <taxon>Agaricomycetidae</taxon>
        <taxon>Agaricales</taxon>
        <taxon>Marasmiineae</taxon>
        <taxon>Mycenaceae</taxon>
        <taxon>Mycena</taxon>
    </lineage>
</organism>
<keyword evidence="3" id="KW-1185">Reference proteome</keyword>
<feature type="region of interest" description="Disordered" evidence="1">
    <location>
        <begin position="79"/>
        <end position="150"/>
    </location>
</feature>
<evidence type="ECO:0000256" key="1">
    <source>
        <dbReference type="SAM" id="MobiDB-lite"/>
    </source>
</evidence>
<evidence type="ECO:0000313" key="3">
    <source>
        <dbReference type="Proteomes" id="UP001215598"/>
    </source>
</evidence>
<name>A0AAD7N4Y5_9AGAR</name>
<gene>
    <name evidence="2" type="ORF">B0H16DRAFT_1726762</name>
</gene>
<comment type="caution">
    <text evidence="2">The sequence shown here is derived from an EMBL/GenBank/DDBJ whole genome shotgun (WGS) entry which is preliminary data.</text>
</comment>
<sequence length="150" mass="16402">MLVSPGAQVSAKWRCTLDLYLQKELHVSVGALPDEGAPSCNPRECELYENHRDLLSDVADLLGTVEWIQALAKFLETSGAVTKTGKPRREREPWPPVVDDDEESKEEGSEDGYGGDEVGGGTGSPARKDDEDRQFAGHRHALCGRTIDPL</sequence>
<protein>
    <submittedName>
        <fullName evidence="2">Uncharacterized protein</fullName>
    </submittedName>
</protein>
<proteinExistence type="predicted"/>